<dbReference type="Proteomes" id="UP000248795">
    <property type="component" value="Unassembled WGS sequence"/>
</dbReference>
<dbReference type="AlphaFoldDB" id="A0A2W2BY84"/>
<organism evidence="1 2">
    <name type="scientific">Aestuariivirga litoralis</name>
    <dbReference type="NCBI Taxonomy" id="2650924"/>
    <lineage>
        <taxon>Bacteria</taxon>
        <taxon>Pseudomonadati</taxon>
        <taxon>Pseudomonadota</taxon>
        <taxon>Alphaproteobacteria</taxon>
        <taxon>Hyphomicrobiales</taxon>
        <taxon>Aestuariivirgaceae</taxon>
        <taxon>Aestuariivirga</taxon>
    </lineage>
</organism>
<keyword evidence="2" id="KW-1185">Reference proteome</keyword>
<evidence type="ECO:0000313" key="2">
    <source>
        <dbReference type="Proteomes" id="UP000248795"/>
    </source>
</evidence>
<reference evidence="2" key="1">
    <citation type="submission" date="2018-06" db="EMBL/GenBank/DDBJ databases">
        <title>Aestuariibacter litoralis strain KCTC 52945T.</title>
        <authorList>
            <person name="Li X."/>
            <person name="Salam N."/>
            <person name="Li J.-L."/>
            <person name="Chen Y.-M."/>
            <person name="Yang Z.-W."/>
            <person name="Zhang L.-Y."/>
            <person name="Han M.-X."/>
            <person name="Xiao M."/>
            <person name="Li W.-J."/>
        </authorList>
    </citation>
    <scope>NUCLEOTIDE SEQUENCE [LARGE SCALE GENOMIC DNA]</scope>
    <source>
        <strain evidence="2">KCTC 52945</strain>
    </source>
</reference>
<dbReference type="EMBL" id="QKVK01000001">
    <property type="protein sequence ID" value="PZF78416.1"/>
    <property type="molecule type" value="Genomic_DNA"/>
</dbReference>
<protein>
    <submittedName>
        <fullName evidence="1">Uncharacterized protein</fullName>
    </submittedName>
</protein>
<accession>A0A2W2BY84</accession>
<evidence type="ECO:0000313" key="1">
    <source>
        <dbReference type="EMBL" id="PZF78416.1"/>
    </source>
</evidence>
<gene>
    <name evidence="1" type="ORF">DK847_00940</name>
</gene>
<name>A0A2W2BY84_9HYPH</name>
<comment type="caution">
    <text evidence="1">The sequence shown here is derived from an EMBL/GenBank/DDBJ whole genome shotgun (WGS) entry which is preliminary data.</text>
</comment>
<sequence length="156" mass="18062">MMDYRLDPLWLKLNLMNADGLQAFAPLMEMMQKQMGQNSEMAQRVIEEYRKFLFLAMRAGHQVIPPGPVNDAWMMHLQNAQNYWENLGSMITERPAAQGMDAKQFSNMADAWKMTLESYEKIFGMKPPMDIWGQGPAAENPWMQAMNSWKKMFGMG</sequence>
<proteinExistence type="predicted"/>
<dbReference type="RefSeq" id="WP_111195743.1">
    <property type="nucleotide sequence ID" value="NZ_QKVK01000001.1"/>
</dbReference>